<dbReference type="InterPro" id="IPR001763">
    <property type="entry name" value="Rhodanese-like_dom"/>
</dbReference>
<dbReference type="EMBL" id="SKBQ01000024">
    <property type="protein sequence ID" value="TPX14971.1"/>
    <property type="molecule type" value="Genomic_DNA"/>
</dbReference>
<dbReference type="Proteomes" id="UP000319257">
    <property type="component" value="Unassembled WGS sequence"/>
</dbReference>
<dbReference type="STRING" id="1093900.A0A507BDH5"/>
<dbReference type="PANTHER" id="PTHR44086:SF10">
    <property type="entry name" value="THIOSULFATE SULFURTRANSFERASE_RHODANESE-LIKE DOMAIN-CONTAINING PROTEIN 3"/>
    <property type="match status" value="1"/>
</dbReference>
<dbReference type="AlphaFoldDB" id="A0A507BDH5"/>
<protein>
    <recommendedName>
        <fullName evidence="2">Rhodanese domain-containing protein</fullName>
    </recommendedName>
</protein>
<dbReference type="Gene3D" id="3.40.250.10">
    <property type="entry name" value="Rhodanese-like domain"/>
    <property type="match status" value="1"/>
</dbReference>
<dbReference type="InParanoid" id="A0A507BDH5"/>
<dbReference type="Pfam" id="PF00581">
    <property type="entry name" value="Rhodanese"/>
    <property type="match status" value="1"/>
</dbReference>
<feature type="domain" description="Rhodanese" evidence="2">
    <location>
        <begin position="97"/>
        <end position="199"/>
    </location>
</feature>
<name>A0A507BDH5_9PEZI</name>
<evidence type="ECO:0000256" key="1">
    <source>
        <dbReference type="SAM" id="MobiDB-lite"/>
    </source>
</evidence>
<accession>A0A507BDH5</accession>
<evidence type="ECO:0000259" key="2">
    <source>
        <dbReference type="PROSITE" id="PS50206"/>
    </source>
</evidence>
<dbReference type="CDD" id="cd01519">
    <property type="entry name" value="RHOD_HSP67B2"/>
    <property type="match status" value="1"/>
</dbReference>
<dbReference type="FunCoup" id="A0A507BDH5">
    <property type="interactions" value="401"/>
</dbReference>
<organism evidence="3 4">
    <name type="scientific">Thyridium curvatum</name>
    <dbReference type="NCBI Taxonomy" id="1093900"/>
    <lineage>
        <taxon>Eukaryota</taxon>
        <taxon>Fungi</taxon>
        <taxon>Dikarya</taxon>
        <taxon>Ascomycota</taxon>
        <taxon>Pezizomycotina</taxon>
        <taxon>Sordariomycetes</taxon>
        <taxon>Sordariomycetidae</taxon>
        <taxon>Thyridiales</taxon>
        <taxon>Thyridiaceae</taxon>
        <taxon>Thyridium</taxon>
    </lineage>
</organism>
<proteinExistence type="predicted"/>
<reference evidence="3 4" key="1">
    <citation type="submission" date="2019-06" db="EMBL/GenBank/DDBJ databases">
        <title>Draft genome sequence of the filamentous fungus Phialemoniopsis curvata isolated from diesel fuel.</title>
        <authorList>
            <person name="Varaljay V.A."/>
            <person name="Lyon W.J."/>
            <person name="Crouch A.L."/>
            <person name="Drake C.E."/>
            <person name="Hollomon J.M."/>
            <person name="Nadeau L.J."/>
            <person name="Nunn H.S."/>
            <person name="Stevenson B.S."/>
            <person name="Bojanowski C.L."/>
            <person name="Crookes-Goodson W.J."/>
        </authorList>
    </citation>
    <scope>NUCLEOTIDE SEQUENCE [LARGE SCALE GENOMIC DNA]</scope>
    <source>
        <strain evidence="3 4">D216</strain>
    </source>
</reference>
<keyword evidence="4" id="KW-1185">Reference proteome</keyword>
<dbReference type="InterPro" id="IPR036873">
    <property type="entry name" value="Rhodanese-like_dom_sf"/>
</dbReference>
<dbReference type="RefSeq" id="XP_030996682.1">
    <property type="nucleotide sequence ID" value="XM_031139252.1"/>
</dbReference>
<evidence type="ECO:0000313" key="4">
    <source>
        <dbReference type="Proteomes" id="UP000319257"/>
    </source>
</evidence>
<evidence type="ECO:0000313" key="3">
    <source>
        <dbReference type="EMBL" id="TPX14971.1"/>
    </source>
</evidence>
<sequence>MAAPTAPRAAAALARTAAAVALRSRAMTTMARRGGHAALRRQERSAAPTAWPRAARDCRRSLVAAGPGCMRAYSQQQQAAESKIWDFEGLQKLISNPDSKVVIVDAREPAELEATGRIPGAINIPIKSAPDSFHIGEEEFEDKFGFPRPSQDQELVFYCKAGVRSRAAAGLARQSGWKNLGEYPGSWVDWESHGGKTQK</sequence>
<dbReference type="SUPFAM" id="SSF52821">
    <property type="entry name" value="Rhodanese/Cell cycle control phosphatase"/>
    <property type="match status" value="1"/>
</dbReference>
<comment type="caution">
    <text evidence="3">The sequence shown here is derived from an EMBL/GenBank/DDBJ whole genome shotgun (WGS) entry which is preliminary data.</text>
</comment>
<dbReference type="GO" id="GO:0005739">
    <property type="term" value="C:mitochondrion"/>
    <property type="evidence" value="ECO:0007669"/>
    <property type="project" value="TreeGrafter"/>
</dbReference>
<dbReference type="PANTHER" id="PTHR44086">
    <property type="entry name" value="THIOSULFATE SULFURTRANSFERASE RDL2, MITOCHONDRIAL-RELATED"/>
    <property type="match status" value="1"/>
</dbReference>
<dbReference type="OrthoDB" id="566238at2759"/>
<dbReference type="GeneID" id="41972248"/>
<dbReference type="SMART" id="SM00450">
    <property type="entry name" value="RHOD"/>
    <property type="match status" value="1"/>
</dbReference>
<feature type="region of interest" description="Disordered" evidence="1">
    <location>
        <begin position="31"/>
        <end position="52"/>
    </location>
</feature>
<gene>
    <name evidence="3" type="ORF">E0L32_004801</name>
</gene>
<dbReference type="PROSITE" id="PS50206">
    <property type="entry name" value="RHODANESE_3"/>
    <property type="match status" value="1"/>
</dbReference>
<dbReference type="GO" id="GO:0004792">
    <property type="term" value="F:thiosulfate-cyanide sulfurtransferase activity"/>
    <property type="evidence" value="ECO:0007669"/>
    <property type="project" value="TreeGrafter"/>
</dbReference>